<organism evidence="2 3">
    <name type="scientific">Zymoseptoria tritici (strain ST99CH_3D7)</name>
    <dbReference type="NCBI Taxonomy" id="1276538"/>
    <lineage>
        <taxon>Eukaryota</taxon>
        <taxon>Fungi</taxon>
        <taxon>Dikarya</taxon>
        <taxon>Ascomycota</taxon>
        <taxon>Pezizomycotina</taxon>
        <taxon>Dothideomycetes</taxon>
        <taxon>Dothideomycetidae</taxon>
        <taxon>Mycosphaerellales</taxon>
        <taxon>Mycosphaerellaceae</taxon>
        <taxon>Zymoseptoria</taxon>
    </lineage>
</organism>
<evidence type="ECO:0000313" key="3">
    <source>
        <dbReference type="Proteomes" id="UP000215127"/>
    </source>
</evidence>
<dbReference type="EMBL" id="LT853700">
    <property type="protein sequence ID" value="SMQ54396.1"/>
    <property type="molecule type" value="Genomic_DNA"/>
</dbReference>
<feature type="compositionally biased region" description="Polar residues" evidence="1">
    <location>
        <begin position="59"/>
        <end position="73"/>
    </location>
</feature>
<evidence type="ECO:0000256" key="1">
    <source>
        <dbReference type="SAM" id="MobiDB-lite"/>
    </source>
</evidence>
<accession>A0A1X7S3X4</accession>
<protein>
    <submittedName>
        <fullName evidence="2">Uncharacterized protein</fullName>
    </submittedName>
</protein>
<reference evidence="2 3" key="1">
    <citation type="submission" date="2016-06" db="EMBL/GenBank/DDBJ databases">
        <authorList>
            <person name="Kjaerup R.B."/>
            <person name="Dalgaard T.S."/>
            <person name="Juul-Madsen H.R."/>
        </authorList>
    </citation>
    <scope>NUCLEOTIDE SEQUENCE [LARGE SCALE GENOMIC DNA]</scope>
</reference>
<dbReference type="Proteomes" id="UP000215127">
    <property type="component" value="Chromosome 9"/>
</dbReference>
<proteinExistence type="predicted"/>
<feature type="region of interest" description="Disordered" evidence="1">
    <location>
        <begin position="50"/>
        <end position="73"/>
    </location>
</feature>
<keyword evidence="3" id="KW-1185">Reference proteome</keyword>
<dbReference type="AlphaFoldDB" id="A0A1X7S3X4"/>
<name>A0A1X7S3X4_ZYMT9</name>
<evidence type="ECO:0000313" key="2">
    <source>
        <dbReference type="EMBL" id="SMQ54396.1"/>
    </source>
</evidence>
<gene>
    <name evidence="2" type="ORF">ZT3D7_G9551</name>
</gene>
<sequence length="73" mass="7715">MGWVGREEDEAEGAGASATVRWELAFAVASWPLKVSEPVTKLCVVENPKLSPINDHNQENNAGSTSSCSVAGE</sequence>